<feature type="domain" description="C2H2-type" evidence="10">
    <location>
        <begin position="354"/>
        <end position="381"/>
    </location>
</feature>
<organism evidence="11 12">
    <name type="scientific">Puccinia sorghi</name>
    <dbReference type="NCBI Taxonomy" id="27349"/>
    <lineage>
        <taxon>Eukaryota</taxon>
        <taxon>Fungi</taxon>
        <taxon>Dikarya</taxon>
        <taxon>Basidiomycota</taxon>
        <taxon>Pucciniomycotina</taxon>
        <taxon>Pucciniomycetes</taxon>
        <taxon>Pucciniales</taxon>
        <taxon>Pucciniaceae</taxon>
        <taxon>Puccinia</taxon>
    </lineage>
</organism>
<dbReference type="AlphaFoldDB" id="A0A0L6V0V6"/>
<feature type="compositionally biased region" description="Polar residues" evidence="9">
    <location>
        <begin position="414"/>
        <end position="428"/>
    </location>
</feature>
<evidence type="ECO:0000256" key="2">
    <source>
        <dbReference type="ARBA" id="ARBA00022723"/>
    </source>
</evidence>
<dbReference type="PANTHER" id="PTHR45718">
    <property type="entry name" value="TRANSCRIPTIONAL ACTIVATOR CUBITUS INTERRUPTUS"/>
    <property type="match status" value="1"/>
</dbReference>
<dbReference type="PANTHER" id="PTHR45718:SF4">
    <property type="entry name" value="TRANSCRIPTIONAL ACTIVATOR CUBITUS INTERRUPTUS"/>
    <property type="match status" value="1"/>
</dbReference>
<dbReference type="GO" id="GO:0000981">
    <property type="term" value="F:DNA-binding transcription factor activity, RNA polymerase II-specific"/>
    <property type="evidence" value="ECO:0007669"/>
    <property type="project" value="TreeGrafter"/>
</dbReference>
<feature type="region of interest" description="Disordered" evidence="9">
    <location>
        <begin position="413"/>
        <end position="453"/>
    </location>
</feature>
<dbReference type="Proteomes" id="UP000037035">
    <property type="component" value="Unassembled WGS sequence"/>
</dbReference>
<keyword evidence="12" id="KW-1185">Reference proteome</keyword>
<evidence type="ECO:0000256" key="1">
    <source>
        <dbReference type="ARBA" id="ARBA00004123"/>
    </source>
</evidence>
<evidence type="ECO:0000313" key="12">
    <source>
        <dbReference type="Proteomes" id="UP000037035"/>
    </source>
</evidence>
<dbReference type="InterPro" id="IPR043359">
    <property type="entry name" value="GLI-like"/>
</dbReference>
<evidence type="ECO:0000256" key="8">
    <source>
        <dbReference type="SAM" id="Coils"/>
    </source>
</evidence>
<dbReference type="GO" id="GO:0008270">
    <property type="term" value="F:zinc ion binding"/>
    <property type="evidence" value="ECO:0007669"/>
    <property type="project" value="UniProtKB-KW"/>
</dbReference>
<feature type="compositionally biased region" description="Polar residues" evidence="9">
    <location>
        <begin position="192"/>
        <end position="207"/>
    </location>
</feature>
<keyword evidence="6" id="KW-0539">Nucleus</keyword>
<evidence type="ECO:0000313" key="11">
    <source>
        <dbReference type="EMBL" id="KNZ54408.1"/>
    </source>
</evidence>
<dbReference type="GO" id="GO:0000978">
    <property type="term" value="F:RNA polymerase II cis-regulatory region sequence-specific DNA binding"/>
    <property type="evidence" value="ECO:0007669"/>
    <property type="project" value="TreeGrafter"/>
</dbReference>
<evidence type="ECO:0000256" key="6">
    <source>
        <dbReference type="ARBA" id="ARBA00023242"/>
    </source>
</evidence>
<dbReference type="PROSITE" id="PS00028">
    <property type="entry name" value="ZINC_FINGER_C2H2_1"/>
    <property type="match status" value="1"/>
</dbReference>
<feature type="region of interest" description="Disordered" evidence="9">
    <location>
        <begin position="171"/>
        <end position="267"/>
    </location>
</feature>
<dbReference type="FunFam" id="3.30.160.60:FF:000201">
    <property type="entry name" value="C2H2 finger domain protein (Gli3)"/>
    <property type="match status" value="1"/>
</dbReference>
<dbReference type="STRING" id="27349.A0A0L6V0V6"/>
<dbReference type="GO" id="GO:0005634">
    <property type="term" value="C:nucleus"/>
    <property type="evidence" value="ECO:0007669"/>
    <property type="project" value="UniProtKB-SubCell"/>
</dbReference>
<comment type="caution">
    <text evidence="11">The sequence shown here is derived from an EMBL/GenBank/DDBJ whole genome shotgun (WGS) entry which is preliminary data.</text>
</comment>
<keyword evidence="5" id="KW-0862">Zinc</keyword>
<dbReference type="SMART" id="SM00355">
    <property type="entry name" value="ZnF_C2H2"/>
    <property type="match status" value="3"/>
</dbReference>
<comment type="subcellular location">
    <subcellularLocation>
        <location evidence="1">Nucleus</location>
    </subcellularLocation>
</comment>
<dbReference type="VEuPathDB" id="FungiDB:VP01_2956g4"/>
<dbReference type="OrthoDB" id="3437960at2759"/>
<sequence length="580" mass="66057">MEIVPAISVWKSRMKYLRETIRPTIKLNKLMKPIIKEIECKLLDKMIFEPFSIRSITLAGARQLEFDVMFGWLNSFSTCYPQDHQSAEGDGKRAACFITSKYFSRLLDCCKLLSYPPPPSSSSSSHPPFPPFDELVSISFTESDDSDARFTQLVKDRLRVSSLTKPEFIPLSQETVNRKRRSGQQETEKRSTGNGERVNNNQQPSKNQQAMEQEQQQHRTIKTTAKRIPATNPAAPKKKKRTFDSIENEQEHPSTSSIEQPIQHHHKPSHQQQLILNQFNHQHHHVQPQNQAGLQLNNMLPSEEDFPMIRCGWNNCRQGFWILEDLINHLVGENGHVPPDPSAPRGQKCPCEWTGCPKQGKPQGSRMALLVHLRSHTGEKPFSCHKPECDKTFSRTDALAKHVRVSHGEILPNLRSSTSGVKTGSNSHKGARTIKGENESEGGGGGGEEEGVEESQLMLAGELPQQQQQATGVLEKDLLEIINDQGKCFNEPVDADLRTEEERRTLEQLRFKYPSVEFTFLEFVILKAQIKFALGEREILRSELNLIQLKEESLRKEKDEYLDEIMKHEIGLCFCSHLDR</sequence>
<evidence type="ECO:0000256" key="4">
    <source>
        <dbReference type="ARBA" id="ARBA00022771"/>
    </source>
</evidence>
<dbReference type="FunFam" id="3.30.160.60:FF:000031">
    <property type="entry name" value="GLI family zinc finger 3"/>
    <property type="match status" value="1"/>
</dbReference>
<gene>
    <name evidence="11" type="ORF">VP01_2956g4</name>
</gene>
<name>A0A0L6V0V6_9BASI</name>
<dbReference type="Pfam" id="PF23561">
    <property type="entry name" value="zf-C2H2_15"/>
    <property type="match status" value="1"/>
</dbReference>
<dbReference type="InterPro" id="IPR013087">
    <property type="entry name" value="Znf_C2H2_type"/>
</dbReference>
<evidence type="ECO:0000259" key="10">
    <source>
        <dbReference type="PROSITE" id="PS50157"/>
    </source>
</evidence>
<feature type="domain" description="C2H2-type" evidence="10">
    <location>
        <begin position="382"/>
        <end position="412"/>
    </location>
</feature>
<protein>
    <recommendedName>
        <fullName evidence="10">C2H2-type domain-containing protein</fullName>
    </recommendedName>
</protein>
<reference evidence="11 12" key="1">
    <citation type="submission" date="2015-08" db="EMBL/GenBank/DDBJ databases">
        <title>Next Generation Sequencing and Analysis of the Genome of Puccinia sorghi L Schw, the Causal Agent of Maize Common Rust.</title>
        <authorList>
            <person name="Rochi L."/>
            <person name="Burguener G."/>
            <person name="Darino M."/>
            <person name="Turjanski A."/>
            <person name="Kreff E."/>
            <person name="Dieguez M.J."/>
            <person name="Sacco F."/>
        </authorList>
    </citation>
    <scope>NUCLEOTIDE SEQUENCE [LARGE SCALE GENOMIC DNA]</scope>
    <source>
        <strain evidence="11 12">RO10H11247</strain>
    </source>
</reference>
<keyword evidence="8" id="KW-0175">Coiled coil</keyword>
<dbReference type="SUPFAM" id="SSF57667">
    <property type="entry name" value="beta-beta-alpha zinc fingers"/>
    <property type="match status" value="1"/>
</dbReference>
<dbReference type="EMBL" id="LAVV01007897">
    <property type="protein sequence ID" value="KNZ54408.1"/>
    <property type="molecule type" value="Genomic_DNA"/>
</dbReference>
<keyword evidence="3" id="KW-0677">Repeat</keyword>
<feature type="coiled-coil region" evidence="8">
    <location>
        <begin position="537"/>
        <end position="564"/>
    </location>
</feature>
<dbReference type="Gene3D" id="3.30.160.60">
    <property type="entry name" value="Classic Zinc Finger"/>
    <property type="match status" value="2"/>
</dbReference>
<accession>A0A0L6V0V6</accession>
<evidence type="ECO:0000256" key="9">
    <source>
        <dbReference type="SAM" id="MobiDB-lite"/>
    </source>
</evidence>
<evidence type="ECO:0000256" key="5">
    <source>
        <dbReference type="ARBA" id="ARBA00022833"/>
    </source>
</evidence>
<dbReference type="PROSITE" id="PS50157">
    <property type="entry name" value="ZINC_FINGER_C2H2_2"/>
    <property type="match status" value="2"/>
</dbReference>
<evidence type="ECO:0000256" key="3">
    <source>
        <dbReference type="ARBA" id="ARBA00022737"/>
    </source>
</evidence>
<evidence type="ECO:0000256" key="7">
    <source>
        <dbReference type="PROSITE-ProRule" id="PRU00042"/>
    </source>
</evidence>
<keyword evidence="2" id="KW-0479">Metal-binding</keyword>
<dbReference type="InterPro" id="IPR056436">
    <property type="entry name" value="Znf-C2H2_ZIC1-5/GLI1-3-like"/>
</dbReference>
<proteinExistence type="predicted"/>
<dbReference type="InterPro" id="IPR036236">
    <property type="entry name" value="Znf_C2H2_sf"/>
</dbReference>
<keyword evidence="4 7" id="KW-0863">Zinc-finger</keyword>